<dbReference type="GO" id="GO:0016020">
    <property type="term" value="C:membrane"/>
    <property type="evidence" value="ECO:0007669"/>
    <property type="project" value="InterPro"/>
</dbReference>
<dbReference type="InterPro" id="IPR001190">
    <property type="entry name" value="SRCR"/>
</dbReference>
<accession>A0A150FXC5</accession>
<gene>
    <name evidence="3" type="ORF">GPECTOR_178g236</name>
</gene>
<dbReference type="InterPro" id="IPR036772">
    <property type="entry name" value="SRCR-like_dom_sf"/>
</dbReference>
<dbReference type="PROSITE" id="PS50287">
    <property type="entry name" value="SRCR_2"/>
    <property type="match status" value="1"/>
</dbReference>
<dbReference type="SUPFAM" id="SSF56487">
    <property type="entry name" value="SRCR-like"/>
    <property type="match status" value="1"/>
</dbReference>
<evidence type="ECO:0000313" key="3">
    <source>
        <dbReference type="EMBL" id="KXZ42227.1"/>
    </source>
</evidence>
<proteinExistence type="predicted"/>
<keyword evidence="1" id="KW-1015">Disulfide bond</keyword>
<name>A0A150FXC5_GONPE</name>
<reference evidence="4" key="1">
    <citation type="journal article" date="2016" name="Nat. Commun.">
        <title>The Gonium pectorale genome demonstrates co-option of cell cycle regulation during the evolution of multicellularity.</title>
        <authorList>
            <person name="Hanschen E.R."/>
            <person name="Marriage T.N."/>
            <person name="Ferris P.J."/>
            <person name="Hamaji T."/>
            <person name="Toyoda A."/>
            <person name="Fujiyama A."/>
            <person name="Neme R."/>
            <person name="Noguchi H."/>
            <person name="Minakuchi Y."/>
            <person name="Suzuki M."/>
            <person name="Kawai-Toyooka H."/>
            <person name="Smith D.R."/>
            <person name="Sparks H."/>
            <person name="Anderson J."/>
            <person name="Bakaric R."/>
            <person name="Luria V."/>
            <person name="Karger A."/>
            <person name="Kirschner M.W."/>
            <person name="Durand P.M."/>
            <person name="Michod R.E."/>
            <person name="Nozaki H."/>
            <person name="Olson B.J."/>
        </authorList>
    </citation>
    <scope>NUCLEOTIDE SEQUENCE [LARGE SCALE GENOMIC DNA]</scope>
    <source>
        <strain evidence="4">NIES-2863</strain>
    </source>
</reference>
<dbReference type="OrthoDB" id="535306at2759"/>
<sequence>MLSFLIIGQLVSGQRYGVRLTGGSGGIGRLEVRPADPNWNAFLPVCDEDWSRGPTGIEQVMCQLLGYRYGRQYYSNELNYRTGDASLTGPLVALECSPWGSDHIRLVGGGQDLSRLEPNLCNPARASCFKGRVEVAVPAPGGGNGTVWAPLCAPAPGAVNEEDLADMLCRQGPFPSFVPTHFGRPAGPVTKAGNFNPAKYAAWATVTGGSPRSAGAVQDLKMQVAGMFAMTCMVLVR</sequence>
<organism evidence="3 4">
    <name type="scientific">Gonium pectorale</name>
    <name type="common">Green alga</name>
    <dbReference type="NCBI Taxonomy" id="33097"/>
    <lineage>
        <taxon>Eukaryota</taxon>
        <taxon>Viridiplantae</taxon>
        <taxon>Chlorophyta</taxon>
        <taxon>core chlorophytes</taxon>
        <taxon>Chlorophyceae</taxon>
        <taxon>CS clade</taxon>
        <taxon>Chlamydomonadales</taxon>
        <taxon>Volvocaceae</taxon>
        <taxon>Gonium</taxon>
    </lineage>
</organism>
<evidence type="ECO:0000259" key="2">
    <source>
        <dbReference type="PROSITE" id="PS50287"/>
    </source>
</evidence>
<dbReference type="Proteomes" id="UP000075714">
    <property type="component" value="Unassembled WGS sequence"/>
</dbReference>
<evidence type="ECO:0000256" key="1">
    <source>
        <dbReference type="ARBA" id="ARBA00023157"/>
    </source>
</evidence>
<dbReference type="EMBL" id="LSYV01000178">
    <property type="protein sequence ID" value="KXZ42227.1"/>
    <property type="molecule type" value="Genomic_DNA"/>
</dbReference>
<protein>
    <recommendedName>
        <fullName evidence="2">SRCR domain-containing protein</fullName>
    </recommendedName>
</protein>
<comment type="caution">
    <text evidence="3">The sequence shown here is derived from an EMBL/GenBank/DDBJ whole genome shotgun (WGS) entry which is preliminary data.</text>
</comment>
<keyword evidence="4" id="KW-1185">Reference proteome</keyword>
<feature type="domain" description="SRCR" evidence="2">
    <location>
        <begin position="18"/>
        <end position="129"/>
    </location>
</feature>
<evidence type="ECO:0000313" key="4">
    <source>
        <dbReference type="Proteomes" id="UP000075714"/>
    </source>
</evidence>
<dbReference type="AlphaFoldDB" id="A0A150FXC5"/>